<dbReference type="AlphaFoldDB" id="Q5FLA2"/>
<dbReference type="Proteomes" id="UP000006381">
    <property type="component" value="Chromosome"/>
</dbReference>
<accession>Q5FLA2</accession>
<keyword evidence="3" id="KW-1185">Reference proteome</keyword>
<organism evidence="3">
    <name type="scientific">Lactobacillus acidophilus (strain ATCC 700396 / NCK56 / N2 / NCFM)</name>
    <dbReference type="NCBI Taxonomy" id="272621"/>
    <lineage>
        <taxon>Bacteria</taxon>
        <taxon>Bacillati</taxon>
        <taxon>Bacillota</taxon>
        <taxon>Bacilli</taxon>
        <taxon>Lactobacillales</taxon>
        <taxon>Lactobacillaceae</taxon>
        <taxon>Lactobacillus</taxon>
    </lineage>
</organism>
<dbReference type="RefSeq" id="WP_011254214.1">
    <property type="nucleotide sequence ID" value="NC_006814.3"/>
</dbReference>
<dbReference type="GeneID" id="93290226"/>
<dbReference type="EMBL" id="CP000033">
    <property type="protein sequence ID" value="AAV42522.1"/>
    <property type="molecule type" value="Genomic_DNA"/>
</dbReference>
<reference evidence="2 3" key="1">
    <citation type="journal article" date="2005" name="Proc. Natl. Acad. Sci. U.S.A.">
        <title>Complete genome sequence of the probiotic lactic acid bacterium Lactobacillus acidophilus NCFM.</title>
        <authorList>
            <person name="Altermann E."/>
            <person name="Russell W.M."/>
            <person name="Azcarate-Peril M.A."/>
            <person name="Barrangou R."/>
            <person name="Buck B.L."/>
            <person name="McAuliffe O."/>
            <person name="Souther N."/>
            <person name="Dobson A."/>
            <person name="Duong T."/>
            <person name="Callanan M."/>
            <person name="Lick S."/>
            <person name="Hamrick A."/>
            <person name="Cano R."/>
            <person name="Klaenhammer T.R."/>
        </authorList>
    </citation>
    <scope>NUCLEOTIDE SEQUENCE [LARGE SCALE GENOMIC DNA]</scope>
    <source>
        <strain evidence="3">ATCC 700396 / NCK56 / N2 / NCFM</strain>
    </source>
</reference>
<dbReference type="InterPro" id="IPR010330">
    <property type="entry name" value="CoiA_nuc"/>
</dbReference>
<protein>
    <submittedName>
        <fullName evidence="2">Competence protein</fullName>
    </submittedName>
</protein>
<dbReference type="InterPro" id="IPR021176">
    <property type="entry name" value="Competence-induced_CoiA"/>
</dbReference>
<dbReference type="BioCyc" id="LACI272621:G1G49-668-MONOMER"/>
<evidence type="ECO:0000313" key="3">
    <source>
        <dbReference type="Proteomes" id="UP000006381"/>
    </source>
</evidence>
<proteinExistence type="predicted"/>
<dbReference type="eggNOG" id="COG4469">
    <property type="taxonomic scope" value="Bacteria"/>
</dbReference>
<evidence type="ECO:0000259" key="1">
    <source>
        <dbReference type="Pfam" id="PF06054"/>
    </source>
</evidence>
<dbReference type="HOGENOM" id="CLU_083867_0_0_9"/>
<name>Q5FLA2_LACAC</name>
<dbReference type="OrthoDB" id="3784230at2"/>
<evidence type="ECO:0000313" key="2">
    <source>
        <dbReference type="EMBL" id="AAV42522.1"/>
    </source>
</evidence>
<feature type="domain" description="Competence protein CoiA nuclease-like" evidence="1">
    <location>
        <begin position="65"/>
        <end position="212"/>
    </location>
</feature>
<dbReference type="PIRSF" id="PIRSF007487">
    <property type="entry name" value="Competence-induced_CoiA_bac"/>
    <property type="match status" value="1"/>
</dbReference>
<dbReference type="STRING" id="272621.LBA0643"/>
<sequence length="287" mass="34065">MYAAILNEKLVLAVNEVYLINSGHKKINQEIYRCPHCNKKVILVVSQKKSAFFKHLTSYRHMMGEKEEHHMSKILLKSALTAAGFNAKLEIPLADGQLRADVLASEKLAFEIQCAPLSEKEFKHRHFLYKKIGIMDIWIVGQRHYLKRFLKDTQLIFFRKNKQWGNYYLEINPKKNRFCLKYNIMQEPLTRALRYQIKYFALDEISMQSFWQFKPIKKDYQVKATEQKQYLKKQIKQKTKLGLQIAELLYKHRLNINDLPDNLFNSLREPGDPDPVTIFLENKKRLN</sequence>
<dbReference type="Pfam" id="PF06054">
    <property type="entry name" value="CoiA_nuc"/>
    <property type="match status" value="1"/>
</dbReference>
<dbReference type="PATRIC" id="fig|272621.13.peg.616"/>
<dbReference type="KEGG" id="lac:LBA0643"/>
<gene>
    <name evidence="2" type="primary">coiA</name>
    <name evidence="2" type="ordered locus">LBA0643</name>
</gene>